<dbReference type="AlphaFoldDB" id="A0A1G1YLZ7"/>
<gene>
    <name evidence="2" type="ORF">A2912_02040</name>
</gene>
<dbReference type="Proteomes" id="UP000178122">
    <property type="component" value="Unassembled WGS sequence"/>
</dbReference>
<sequence>MVDTQQSTTSAVPLDDTTLLNLGKLLYHQLQNSPTQPIDLTSIPAKQQETILQGTKQVLEEIVREPHYDDKRPTFPLAAALFQAGVPIETDLLFQLLQNQQQDRSQAYLFEQQLKHLYQLEQQAQTPTTTPNDTPPSSTTVSSDQKYVLKTSPQIQPPAAKIKQAHLFDRLIKEKITQAQKVKQEIDDTQLKYKYNDTNKERHVYDLLDEAREISAIQEGKKQHDKESLEHLAFLDNVLPKAEAIAWKHQFALFQAKTTHIPSYTKLLQSLPLTPAQRDQDAKTLLTQNFQSYNAEDAITRSIMLFEQSAQQRKESGGKRGQQIHRQNMRAVADNAILQREYDLAKRIYQAQGIIPTQDEQDTQFNRQLIRIADEQLTQQIKRHGGEAAIAQKLYTKAYGTIENIPHDKVTALFDASKDMGYDRDKFFITAYGNNMPAQVAQTIAKQALHNGSVEKAELYLAKAGETLTPQLLVQTAKEMLDAVHGTKDYQTPLSYFERAIAQGHRKLSFREFFEAHQFEFRYPNFQDPPSKNFETPSRNLKHFLSVIDMNTNTYDYETPTTRDGIVIIEPKTYTQLALHYALRNERTNINDLIGLTVALGENLETMLETTLNQQKSNSSKLKNILEQLNPAPVDSGRKEEIAYKKEKEQVYGKALDKTLNIMLNELDERGRFDSYSFEEIVTEKIRYTLQQVALTTKDQRAKKEQEMYFSTSVTLAKKVISEIQQLETPTDTTEEVNDQLRIKKDNIEAVAKLVLTYMSNIAVIPAPNTTQENGVELLEIQRNHQQSLEAIATIGEYYCVNKIEDRYETHQFDRGWDLILKTGIPHSQQIKTKARSRAQGAATNKDTLAAQKEWQRLGEFDKVKALQLAQIALQNAHLERAGELYALAQEWHAEYCSTPTPKEQPTKQYDPIFGLIYRAVPKITHIPLMDIYAALNVLMAENNATKVISLEKELEKARIVVKFSENEEYKPITTPAENFIPVLKQYIADGKWQDIAYVHEHRPDINVPQRLFQAYRGQIPLETITSSNIPYAIKVLPAQIRIQAEAMLAKAQETDRTKRNQENWDQRWTAETLGPKSMSTQQYFTLVFEPEFEGKRKNIGSRNFTRSAQLREEYDSKYLSVLDDQEFLQEKITENNPKTLETLAYAAVYMQYDLSTNPALNKIVTVEKEYLQSIIPQLAQQATSENCLTYREEREASLDAIRSIATYIGEPSIAQFLDLAFPKEQPKPSPSQPVYSSNPQFKEPTRTSAAYF</sequence>
<feature type="region of interest" description="Disordered" evidence="1">
    <location>
        <begin position="123"/>
        <end position="145"/>
    </location>
</feature>
<dbReference type="EMBL" id="MHIN01000048">
    <property type="protein sequence ID" value="OGY53382.1"/>
    <property type="molecule type" value="Genomic_DNA"/>
</dbReference>
<name>A0A1G1YLZ7_9BACT</name>
<evidence type="ECO:0000256" key="1">
    <source>
        <dbReference type="SAM" id="MobiDB-lite"/>
    </source>
</evidence>
<feature type="region of interest" description="Disordered" evidence="1">
    <location>
        <begin position="1224"/>
        <end position="1253"/>
    </location>
</feature>
<evidence type="ECO:0000313" key="2">
    <source>
        <dbReference type="EMBL" id="OGY53382.1"/>
    </source>
</evidence>
<feature type="compositionally biased region" description="Low complexity" evidence="1">
    <location>
        <begin position="126"/>
        <end position="143"/>
    </location>
</feature>
<accession>A0A1G1YLZ7</accession>
<protein>
    <submittedName>
        <fullName evidence="2">Uncharacterized protein</fullName>
    </submittedName>
</protein>
<reference evidence="2 3" key="1">
    <citation type="journal article" date="2016" name="Nat. Commun.">
        <title>Thousands of microbial genomes shed light on interconnected biogeochemical processes in an aquifer system.</title>
        <authorList>
            <person name="Anantharaman K."/>
            <person name="Brown C.T."/>
            <person name="Hug L.A."/>
            <person name="Sharon I."/>
            <person name="Castelle C.J."/>
            <person name="Probst A.J."/>
            <person name="Thomas B.C."/>
            <person name="Singh A."/>
            <person name="Wilkins M.J."/>
            <person name="Karaoz U."/>
            <person name="Brodie E.L."/>
            <person name="Williams K.H."/>
            <person name="Hubbard S.S."/>
            <person name="Banfield J.F."/>
        </authorList>
    </citation>
    <scope>NUCLEOTIDE SEQUENCE [LARGE SCALE GENOMIC DNA]</scope>
</reference>
<proteinExistence type="predicted"/>
<organism evidence="2 3">
    <name type="scientific">Candidatus Buchananbacteria bacterium RIFCSPLOWO2_01_FULL_40_23b</name>
    <dbReference type="NCBI Taxonomy" id="1797544"/>
    <lineage>
        <taxon>Bacteria</taxon>
        <taxon>Candidatus Buchananiibacteriota</taxon>
    </lineage>
</organism>
<comment type="caution">
    <text evidence="2">The sequence shown here is derived from an EMBL/GenBank/DDBJ whole genome shotgun (WGS) entry which is preliminary data.</text>
</comment>
<evidence type="ECO:0000313" key="3">
    <source>
        <dbReference type="Proteomes" id="UP000178122"/>
    </source>
</evidence>